<reference evidence="5" key="1">
    <citation type="submission" date="2010-04" db="EMBL/GenBank/DDBJ databases">
        <authorList>
            <person name="Reid K.E."/>
            <person name="Liao N."/>
            <person name="Chan S."/>
            <person name="Docking R."/>
            <person name="Taylor G."/>
            <person name="Moore R."/>
            <person name="Mayo M."/>
            <person name="Munro S."/>
            <person name="King J."/>
            <person name="Yanchuk A."/>
            <person name="Holt R."/>
            <person name="Jones S."/>
            <person name="Marra M."/>
            <person name="Ritland C.E."/>
            <person name="Ritland K."/>
            <person name="Bohlmann J."/>
        </authorList>
    </citation>
    <scope>NUCLEOTIDE SEQUENCE</scope>
    <source>
        <tissue evidence="5">Buds collected with no treatment. Collection October 2007</tissue>
    </source>
</reference>
<dbReference type="InterPro" id="IPR012677">
    <property type="entry name" value="Nucleotide-bd_a/b_plait_sf"/>
</dbReference>
<dbReference type="EMBL" id="BT122320">
    <property type="protein sequence ID" value="ADE75708.1"/>
    <property type="molecule type" value="mRNA"/>
</dbReference>
<evidence type="ECO:0000256" key="1">
    <source>
        <dbReference type="ARBA" id="ARBA00022737"/>
    </source>
</evidence>
<dbReference type="GO" id="GO:0006417">
    <property type="term" value="P:regulation of translation"/>
    <property type="evidence" value="ECO:0007669"/>
    <property type="project" value="TreeGrafter"/>
</dbReference>
<accession>D5A839</accession>
<evidence type="ECO:0000256" key="2">
    <source>
        <dbReference type="ARBA" id="ARBA00022884"/>
    </source>
</evidence>
<dbReference type="PROSITE" id="PS50102">
    <property type="entry name" value="RRM"/>
    <property type="match status" value="2"/>
</dbReference>
<dbReference type="SUPFAM" id="SSF54928">
    <property type="entry name" value="RNA-binding domain, RBD"/>
    <property type="match status" value="2"/>
</dbReference>
<dbReference type="PANTHER" id="PTHR48032">
    <property type="entry name" value="RNA-BINDING PROTEIN MUSASHI HOMOLOG RBP6"/>
    <property type="match status" value="1"/>
</dbReference>
<keyword evidence="2 3" id="KW-0694">RNA-binding</keyword>
<feature type="domain" description="RRM" evidence="4">
    <location>
        <begin position="6"/>
        <end position="87"/>
    </location>
</feature>
<dbReference type="FunFam" id="3.30.70.330:FF:000051">
    <property type="entry name" value="Heterogeneous nuclear ribonucleoprotein 1"/>
    <property type="match status" value="1"/>
</dbReference>
<dbReference type="SMART" id="SM00360">
    <property type="entry name" value="RRM"/>
    <property type="match status" value="2"/>
</dbReference>
<dbReference type="GO" id="GO:0003729">
    <property type="term" value="F:mRNA binding"/>
    <property type="evidence" value="ECO:0007669"/>
    <property type="project" value="TreeGrafter"/>
</dbReference>
<dbReference type="AlphaFoldDB" id="D5A839"/>
<dbReference type="Pfam" id="PF00076">
    <property type="entry name" value="RRM_1"/>
    <property type="match status" value="2"/>
</dbReference>
<dbReference type="PANTHER" id="PTHR48032:SF6">
    <property type="entry name" value="RNA-BINDING (RRM_RBD_RNP MOTIFS) FAMILY PROTEIN"/>
    <property type="match status" value="1"/>
</dbReference>
<organism evidence="5">
    <name type="scientific">Picea sitchensis</name>
    <name type="common">Sitka spruce</name>
    <name type="synonym">Pinus sitchensis</name>
    <dbReference type="NCBI Taxonomy" id="3332"/>
    <lineage>
        <taxon>Eukaryota</taxon>
        <taxon>Viridiplantae</taxon>
        <taxon>Streptophyta</taxon>
        <taxon>Embryophyta</taxon>
        <taxon>Tracheophyta</taxon>
        <taxon>Spermatophyta</taxon>
        <taxon>Pinopsida</taxon>
        <taxon>Pinidae</taxon>
        <taxon>Conifers I</taxon>
        <taxon>Pinales</taxon>
        <taxon>Pinaceae</taxon>
        <taxon>Picea</taxon>
    </lineage>
</organism>
<keyword evidence="1" id="KW-0677">Repeat</keyword>
<proteinExistence type="evidence at transcript level"/>
<dbReference type="Gene3D" id="3.30.70.330">
    <property type="match status" value="2"/>
</dbReference>
<evidence type="ECO:0000259" key="4">
    <source>
        <dbReference type="PROSITE" id="PS50102"/>
    </source>
</evidence>
<dbReference type="InterPro" id="IPR000504">
    <property type="entry name" value="RRM_dom"/>
</dbReference>
<evidence type="ECO:0000313" key="5">
    <source>
        <dbReference type="EMBL" id="ADE75708.1"/>
    </source>
</evidence>
<dbReference type="CDD" id="cd12330">
    <property type="entry name" value="RRM2_Hrp1p"/>
    <property type="match status" value="1"/>
</dbReference>
<dbReference type="InterPro" id="IPR035979">
    <property type="entry name" value="RBD_domain_sf"/>
</dbReference>
<dbReference type="CDD" id="cd12325">
    <property type="entry name" value="RRM1_hnRNPA_hnRNPD_like"/>
    <property type="match status" value="1"/>
</dbReference>
<evidence type="ECO:0000256" key="3">
    <source>
        <dbReference type="PROSITE-ProRule" id="PRU00176"/>
    </source>
</evidence>
<name>D5A839_PICSI</name>
<dbReference type="FunFam" id="3.30.70.330:FF:000102">
    <property type="entry name" value="Heterogeneous nuclear ribonucleoprotein 1"/>
    <property type="match status" value="1"/>
</dbReference>
<sequence length="396" mass="40550">MDSDHGKIFIGGISWDTSEDRLKDYFGNYGQVVDVVIMKDRTTGRARGFGFVVFGDPSVADRVIQEKHTIDGRAVEAKRVVPRDEQQNVQRTSNMAGPRTKKIFVGGLAPTVTEDDFRKYFEQFGNITDVVVMYDHTTQRHRGFGFITYDSEDAVDKVLQQTFHQLKEKTVEVKRAIPKDMSPGNTRGSAGRGASYGAPYMQGGYGPTPVGAYGARPPIAGTGYPPYGAAPGYGPTGYGSTPGYGTSMNGGYGATPVYAAAAGYAGGAAGSYGAGFSNAPGSNTYGSGTAGYAATPVPAQYGNAPVARTGWGATAGSPGYAAGGAGSWGSAAPSGQPSGAAPGYGYASSDAAYGSRSDSGYMQASSGYGPPAGGASAGSYAGGYGDTHGNAGYGNS</sequence>
<dbReference type="OMA" id="MDFNRYM"/>
<feature type="domain" description="RRM" evidence="4">
    <location>
        <begin position="101"/>
        <end position="178"/>
    </location>
</feature>
<protein>
    <recommendedName>
        <fullName evidence="4">RRM domain-containing protein</fullName>
    </recommendedName>
</protein>